<name>A0AAN9FYZ4_CROPI</name>
<accession>A0AAN9FYZ4</accession>
<gene>
    <name evidence="2" type="ORF">RIF29_10479</name>
</gene>
<evidence type="ECO:0000313" key="2">
    <source>
        <dbReference type="EMBL" id="KAK7282015.1"/>
    </source>
</evidence>
<evidence type="ECO:0000313" key="3">
    <source>
        <dbReference type="Proteomes" id="UP001372338"/>
    </source>
</evidence>
<dbReference type="AlphaFoldDB" id="A0AAN9FYZ4"/>
<dbReference type="EMBL" id="JAYWIO010000002">
    <property type="protein sequence ID" value="KAK7282015.1"/>
    <property type="molecule type" value="Genomic_DNA"/>
</dbReference>
<organism evidence="2 3">
    <name type="scientific">Crotalaria pallida</name>
    <name type="common">Smooth rattlebox</name>
    <name type="synonym">Crotalaria striata</name>
    <dbReference type="NCBI Taxonomy" id="3830"/>
    <lineage>
        <taxon>Eukaryota</taxon>
        <taxon>Viridiplantae</taxon>
        <taxon>Streptophyta</taxon>
        <taxon>Embryophyta</taxon>
        <taxon>Tracheophyta</taxon>
        <taxon>Spermatophyta</taxon>
        <taxon>Magnoliopsida</taxon>
        <taxon>eudicotyledons</taxon>
        <taxon>Gunneridae</taxon>
        <taxon>Pentapetalae</taxon>
        <taxon>rosids</taxon>
        <taxon>fabids</taxon>
        <taxon>Fabales</taxon>
        <taxon>Fabaceae</taxon>
        <taxon>Papilionoideae</taxon>
        <taxon>50 kb inversion clade</taxon>
        <taxon>genistoids sensu lato</taxon>
        <taxon>core genistoids</taxon>
        <taxon>Crotalarieae</taxon>
        <taxon>Crotalaria</taxon>
    </lineage>
</organism>
<evidence type="ECO:0000256" key="1">
    <source>
        <dbReference type="SAM" id="MobiDB-lite"/>
    </source>
</evidence>
<keyword evidence="3" id="KW-1185">Reference proteome</keyword>
<proteinExistence type="predicted"/>
<comment type="caution">
    <text evidence="2">The sequence shown here is derived from an EMBL/GenBank/DDBJ whole genome shotgun (WGS) entry which is preliminary data.</text>
</comment>
<reference evidence="2 3" key="1">
    <citation type="submission" date="2024-01" db="EMBL/GenBank/DDBJ databases">
        <title>The genomes of 5 underutilized Papilionoideae crops provide insights into root nodulation and disease resistanc.</title>
        <authorList>
            <person name="Yuan L."/>
        </authorList>
    </citation>
    <scope>NUCLEOTIDE SEQUENCE [LARGE SCALE GENOMIC DNA]</scope>
    <source>
        <strain evidence="2">ZHUSHIDOU_FW_LH</strain>
        <tissue evidence="2">Leaf</tissue>
    </source>
</reference>
<feature type="region of interest" description="Disordered" evidence="1">
    <location>
        <begin position="1"/>
        <end position="27"/>
    </location>
</feature>
<dbReference type="Proteomes" id="UP001372338">
    <property type="component" value="Unassembled WGS sequence"/>
</dbReference>
<protein>
    <submittedName>
        <fullName evidence="2">Uncharacterized protein</fullName>
    </submittedName>
</protein>
<sequence length="163" mass="17614">MSSSEKESEGVREPLSRRKLLVSPGPCGPGHTAYAHLESKKEMQVIAFKEKSYLSSLVIPIGGVPKVKQPVVVVEKTVHLAVRGGDEMRVDVALELNGEGKNIEMEAGQLVVAVTDKEIEDSMISNDTNSSHFGPWMMVNPITWQRGASGALNVPHRGDKALG</sequence>
<feature type="compositionally biased region" description="Basic and acidic residues" evidence="1">
    <location>
        <begin position="1"/>
        <end position="16"/>
    </location>
</feature>